<sequence>MRTNYHTHTTRCLHATGSDEEFVLSAIKGGYQELGFSDHTPWKYHTDYVSDIRMTPEELPEYVESLRSLQKKYKDQISIKIGLECEYFPEYIPWLKGVIKEYQLDYIIFGNHHFHTDEKFPYFGRNTHTVDMLELYEESAIEGMESGLFAYLAHPDLFMRSYPEFDRHCKLVSRHICRTAARLNLPLEYNIGYEDYNDEHGITTIPHPAFWEIAAHEGCTAIIGVDAHNNQYLETPFYYDRANGTLQKLGMKVTDRIPFLNEK</sequence>
<evidence type="ECO:0000256" key="5">
    <source>
        <dbReference type="ARBA" id="ARBA00022801"/>
    </source>
</evidence>
<dbReference type="EMBL" id="QSJP01000011">
    <property type="protein sequence ID" value="RHD87397.1"/>
    <property type="molecule type" value="Genomic_DNA"/>
</dbReference>
<dbReference type="Proteomes" id="UP001162960">
    <property type="component" value="Chromosome"/>
</dbReference>
<dbReference type="Proteomes" id="UP000440614">
    <property type="component" value="Unassembled WGS sequence"/>
</dbReference>
<dbReference type="InterPro" id="IPR004013">
    <property type="entry name" value="PHP_dom"/>
</dbReference>
<dbReference type="InterPro" id="IPR016195">
    <property type="entry name" value="Pol/histidinol_Pase-like"/>
</dbReference>
<dbReference type="SUPFAM" id="SSF89550">
    <property type="entry name" value="PHP domain-like"/>
    <property type="match status" value="1"/>
</dbReference>
<keyword evidence="4 8" id="KW-0028">Amino-acid biosynthesis</keyword>
<feature type="domain" description="PHP" evidence="9">
    <location>
        <begin position="5"/>
        <end position="171"/>
    </location>
</feature>
<accession>A0A173U800</accession>
<dbReference type="EC" id="3.1.3.15" evidence="3 8"/>
<dbReference type="InterPro" id="IPR010140">
    <property type="entry name" value="Histidinol_P_phosphatase_HisJ"/>
</dbReference>
<evidence type="ECO:0000313" key="10">
    <source>
        <dbReference type="EMBL" id="KAB4314766.1"/>
    </source>
</evidence>
<protein>
    <recommendedName>
        <fullName evidence="3 8">Histidinol-phosphatase</fullName>
        <shortName evidence="8">HolPase</shortName>
        <ecNumber evidence="3 8">3.1.3.15</ecNumber>
    </recommendedName>
</protein>
<evidence type="ECO:0000259" key="9">
    <source>
        <dbReference type="Pfam" id="PF02811"/>
    </source>
</evidence>
<dbReference type="RefSeq" id="WP_048692195.1">
    <property type="nucleotide sequence ID" value="NZ_CABJDH010000002.1"/>
</dbReference>
<dbReference type="EMBL" id="CP083680">
    <property type="protein sequence ID" value="UYU67065.1"/>
    <property type="molecule type" value="Genomic_DNA"/>
</dbReference>
<evidence type="ECO:0000256" key="4">
    <source>
        <dbReference type="ARBA" id="ARBA00022605"/>
    </source>
</evidence>
<evidence type="ECO:0000313" key="11">
    <source>
        <dbReference type="EMBL" id="RHD87397.1"/>
    </source>
</evidence>
<dbReference type="CDD" id="cd12110">
    <property type="entry name" value="PHP_HisPPase_Hisj_like"/>
    <property type="match status" value="1"/>
</dbReference>
<evidence type="ECO:0000256" key="6">
    <source>
        <dbReference type="ARBA" id="ARBA00023102"/>
    </source>
</evidence>
<evidence type="ECO:0000256" key="1">
    <source>
        <dbReference type="ARBA" id="ARBA00004970"/>
    </source>
</evidence>
<reference evidence="12 16" key="3">
    <citation type="submission" date="2021-06" db="EMBL/GenBank/DDBJ databases">
        <title>Interrogation of the integrated mobile genetic elements in gut-associated Bacteroides with a consensus prediction approach.</title>
        <authorList>
            <person name="Campbell D.E."/>
            <person name="Leigh J.R."/>
            <person name="Kim T."/>
            <person name="England W."/>
            <person name="Whitaker R.J."/>
            <person name="Degnan P.H."/>
        </authorList>
    </citation>
    <scope>NUCLEOTIDE SEQUENCE [LARGE SCALE GENOMIC DNA]</scope>
    <source>
        <strain evidence="13">VPI-3443</strain>
        <strain evidence="12 16">WAL8669</strain>
    </source>
</reference>
<dbReference type="NCBIfam" id="TIGR01856">
    <property type="entry name" value="hisJ_fam"/>
    <property type="match status" value="1"/>
</dbReference>
<evidence type="ECO:0000256" key="8">
    <source>
        <dbReference type="RuleBase" id="RU366003"/>
    </source>
</evidence>
<evidence type="ECO:0000313" key="15">
    <source>
        <dbReference type="Proteomes" id="UP000440614"/>
    </source>
</evidence>
<keyword evidence="5 8" id="KW-0378">Hydrolase</keyword>
<comment type="pathway">
    <text evidence="1 8">Amino-acid biosynthesis; L-histidine biosynthesis; L-histidine from 5-phospho-alpha-D-ribose 1-diphosphate: step 8/9.</text>
</comment>
<comment type="catalytic activity">
    <reaction evidence="7 8">
        <text>L-histidinol phosphate + H2O = L-histidinol + phosphate</text>
        <dbReference type="Rhea" id="RHEA:14465"/>
        <dbReference type="ChEBI" id="CHEBI:15377"/>
        <dbReference type="ChEBI" id="CHEBI:43474"/>
        <dbReference type="ChEBI" id="CHEBI:57699"/>
        <dbReference type="ChEBI" id="CHEBI:57980"/>
        <dbReference type="EC" id="3.1.3.15"/>
    </reaction>
</comment>
<organism evidence="10 15">
    <name type="scientific">Bacteroides thetaiotaomicron</name>
    <dbReference type="NCBI Taxonomy" id="818"/>
    <lineage>
        <taxon>Bacteria</taxon>
        <taxon>Pseudomonadati</taxon>
        <taxon>Bacteroidota</taxon>
        <taxon>Bacteroidia</taxon>
        <taxon>Bacteroidales</taxon>
        <taxon>Bacteroidaceae</taxon>
        <taxon>Bacteroides</taxon>
    </lineage>
</organism>
<proteinExistence type="inferred from homology"/>
<reference evidence="10 15" key="2">
    <citation type="journal article" date="2019" name="Nat. Med.">
        <title>A library of human gut bacterial isolates paired with longitudinal multiomics data enables mechanistic microbiome research.</title>
        <authorList>
            <person name="Poyet M."/>
            <person name="Groussin M."/>
            <person name="Gibbons S.M."/>
            <person name="Avila-Pacheco J."/>
            <person name="Jiang X."/>
            <person name="Kearney S.M."/>
            <person name="Perrotta A.R."/>
            <person name="Berdy B."/>
            <person name="Zhao S."/>
            <person name="Lieberman T.D."/>
            <person name="Swanson P.K."/>
            <person name="Smith M."/>
            <person name="Roesemann S."/>
            <person name="Alexander J.E."/>
            <person name="Rich S.A."/>
            <person name="Livny J."/>
            <person name="Vlamakis H."/>
            <person name="Clish C."/>
            <person name="Bullock K."/>
            <person name="Deik A."/>
            <person name="Scott J."/>
            <person name="Pierce K.A."/>
            <person name="Xavier R.J."/>
            <person name="Alm E.J."/>
        </authorList>
    </citation>
    <scope>NUCLEOTIDE SEQUENCE [LARGE SCALE GENOMIC DNA]</scope>
    <source>
        <strain evidence="10 15">BIOML-A188</strain>
    </source>
</reference>
<name>A0A173U800_BACT4</name>
<evidence type="ECO:0000313" key="16">
    <source>
        <dbReference type="Proteomes" id="UP001156218"/>
    </source>
</evidence>
<evidence type="ECO:0000313" key="13">
    <source>
        <dbReference type="EMBL" id="UYU89592.1"/>
    </source>
</evidence>
<reference evidence="11 14" key="1">
    <citation type="submission" date="2018-08" db="EMBL/GenBank/DDBJ databases">
        <title>A genome reference for cultivated species of the human gut microbiota.</title>
        <authorList>
            <person name="Zou Y."/>
            <person name="Xue W."/>
            <person name="Luo G."/>
        </authorList>
    </citation>
    <scope>NUCLEOTIDE SEQUENCE [LARGE SCALE GENOMIC DNA]</scope>
    <source>
        <strain evidence="11 14">AM30-26</strain>
    </source>
</reference>
<evidence type="ECO:0000313" key="12">
    <source>
        <dbReference type="EMBL" id="UYU67065.1"/>
    </source>
</evidence>
<evidence type="ECO:0000256" key="7">
    <source>
        <dbReference type="ARBA" id="ARBA00049158"/>
    </source>
</evidence>
<dbReference type="Proteomes" id="UP000284785">
    <property type="component" value="Unassembled WGS sequence"/>
</dbReference>
<dbReference type="GO" id="GO:0005737">
    <property type="term" value="C:cytoplasm"/>
    <property type="evidence" value="ECO:0007669"/>
    <property type="project" value="TreeGrafter"/>
</dbReference>
<dbReference type="EMBL" id="CP083685">
    <property type="protein sequence ID" value="UYU89592.1"/>
    <property type="molecule type" value="Genomic_DNA"/>
</dbReference>
<evidence type="ECO:0000256" key="2">
    <source>
        <dbReference type="ARBA" id="ARBA00009152"/>
    </source>
</evidence>
<dbReference type="EMBL" id="WCSY01000004">
    <property type="protein sequence ID" value="KAB4314766.1"/>
    <property type="molecule type" value="Genomic_DNA"/>
</dbReference>
<comment type="similarity">
    <text evidence="2 8">Belongs to the PHP hydrolase family. HisK subfamily.</text>
</comment>
<dbReference type="UniPathway" id="UPA00031">
    <property type="reaction ID" value="UER00013"/>
</dbReference>
<gene>
    <name evidence="11" type="ORF">DW780_13995</name>
    <name evidence="10" type="ORF">GAO51_05245</name>
    <name evidence="12" type="ORF">KQP68_01945</name>
    <name evidence="13" type="ORF">KQP74_16765</name>
</gene>
<evidence type="ECO:0000256" key="3">
    <source>
        <dbReference type="ARBA" id="ARBA00013085"/>
    </source>
</evidence>
<evidence type="ECO:0000313" key="14">
    <source>
        <dbReference type="Proteomes" id="UP000284785"/>
    </source>
</evidence>
<dbReference type="GO" id="GO:0004401">
    <property type="term" value="F:histidinol-phosphatase activity"/>
    <property type="evidence" value="ECO:0007669"/>
    <property type="project" value="UniProtKB-UniRule"/>
</dbReference>
<keyword evidence="6 8" id="KW-0368">Histidine biosynthesis</keyword>
<dbReference type="GO" id="GO:0000105">
    <property type="term" value="P:L-histidine biosynthetic process"/>
    <property type="evidence" value="ECO:0007669"/>
    <property type="project" value="UniProtKB-UniRule"/>
</dbReference>
<dbReference type="Pfam" id="PF02811">
    <property type="entry name" value="PHP"/>
    <property type="match status" value="1"/>
</dbReference>
<dbReference type="Gene3D" id="3.20.20.140">
    <property type="entry name" value="Metal-dependent hydrolases"/>
    <property type="match status" value="1"/>
</dbReference>
<dbReference type="AlphaFoldDB" id="A0A173U800"/>
<dbReference type="PANTHER" id="PTHR21039">
    <property type="entry name" value="HISTIDINOL PHOSPHATASE-RELATED"/>
    <property type="match status" value="1"/>
</dbReference>
<dbReference type="Proteomes" id="UP001156218">
    <property type="component" value="Chromosome"/>
</dbReference>
<dbReference type="PANTHER" id="PTHR21039:SF0">
    <property type="entry name" value="HISTIDINOL-PHOSPHATASE"/>
    <property type="match status" value="1"/>
</dbReference>